<comment type="caution">
    <text evidence="6">The sequence shown here is derived from an EMBL/GenBank/DDBJ whole genome shotgun (WGS) entry which is preliminary data.</text>
</comment>
<dbReference type="InterPro" id="IPR027417">
    <property type="entry name" value="P-loop_NTPase"/>
</dbReference>
<evidence type="ECO:0000256" key="3">
    <source>
        <dbReference type="ARBA" id="ARBA00022777"/>
    </source>
</evidence>
<feature type="domain" description="Clp1 P-loop" evidence="5">
    <location>
        <begin position="27"/>
        <end position="207"/>
    </location>
</feature>
<dbReference type="SUPFAM" id="SSF52540">
    <property type="entry name" value="P-loop containing nucleoside triphosphate hydrolases"/>
    <property type="match status" value="1"/>
</dbReference>
<protein>
    <recommendedName>
        <fullName evidence="5">Clp1 P-loop domain-containing protein</fullName>
    </recommendedName>
</protein>
<accession>A0A7V5HZW8</accession>
<dbReference type="PANTHER" id="PTHR12755">
    <property type="entry name" value="CLEAVAGE/POLYADENYLATION FACTOR IA SUBUNIT CLP1P"/>
    <property type="match status" value="1"/>
</dbReference>
<evidence type="ECO:0000256" key="2">
    <source>
        <dbReference type="ARBA" id="ARBA00022741"/>
    </source>
</evidence>
<evidence type="ECO:0000256" key="1">
    <source>
        <dbReference type="ARBA" id="ARBA00022679"/>
    </source>
</evidence>
<reference evidence="6" key="1">
    <citation type="journal article" date="2020" name="mSystems">
        <title>Genome- and Community-Level Interaction Insights into Carbon Utilization and Element Cycling Functions of Hydrothermarchaeota in Hydrothermal Sediment.</title>
        <authorList>
            <person name="Zhou Z."/>
            <person name="Liu Y."/>
            <person name="Xu W."/>
            <person name="Pan J."/>
            <person name="Luo Z.H."/>
            <person name="Li M."/>
        </authorList>
    </citation>
    <scope>NUCLEOTIDE SEQUENCE [LARGE SCALE GENOMIC DNA]</scope>
    <source>
        <strain evidence="6">HyVt-92</strain>
    </source>
</reference>
<dbReference type="PANTHER" id="PTHR12755:SF3">
    <property type="entry name" value="POLYNUCLEOTIDE 5'-HYDROXYL-KINASE NOL9"/>
    <property type="match status" value="1"/>
</dbReference>
<dbReference type="GO" id="GO:0006396">
    <property type="term" value="P:RNA processing"/>
    <property type="evidence" value="ECO:0007669"/>
    <property type="project" value="InterPro"/>
</dbReference>
<keyword evidence="1" id="KW-0808">Transferase</keyword>
<keyword evidence="3" id="KW-0418">Kinase</keyword>
<dbReference type="Pfam" id="PF16575">
    <property type="entry name" value="CLP1_P"/>
    <property type="match status" value="1"/>
</dbReference>
<sequence>MTEEFFLPEKAKDKIAEEKVKTIMIIGASDTGKTFLVEKLANFCSLVLKKETAILDLDVGQSHIGPPTTVAWAKVEGKFESWDKLKVRDFYFVGDVSPRGNLLPLIIGAKLMQDEAKKVAEKIIVDTTGLVRGGIGKVLKLQLIDVLKPEVIFALYKEDELEHILSPLEGLKIPEVFKIPVSAKVKVKDFLQRRYFRHLKFKKYFSGAREIEFLQKEVGINGLYSVQDLSFLLVSLRDKANKDMALGIIKNFNKVEGKITIFSPISSPEKVGRVVPGKIRLILEQMDSLKRIA</sequence>
<evidence type="ECO:0000256" key="4">
    <source>
        <dbReference type="ARBA" id="ARBA00022840"/>
    </source>
</evidence>
<dbReference type="InterPro" id="IPR032319">
    <property type="entry name" value="CLP1_P"/>
</dbReference>
<proteinExistence type="predicted"/>
<dbReference type="AlphaFoldDB" id="A0A7V5HZW8"/>
<evidence type="ECO:0000313" key="6">
    <source>
        <dbReference type="EMBL" id="HHF98959.1"/>
    </source>
</evidence>
<dbReference type="GO" id="GO:0005524">
    <property type="term" value="F:ATP binding"/>
    <property type="evidence" value="ECO:0007669"/>
    <property type="project" value="UniProtKB-KW"/>
</dbReference>
<dbReference type="EMBL" id="DRTT01000153">
    <property type="protein sequence ID" value="HHF98959.1"/>
    <property type="molecule type" value="Genomic_DNA"/>
</dbReference>
<dbReference type="GO" id="GO:0051731">
    <property type="term" value="F:polynucleotide 5'-hydroxyl-kinase activity"/>
    <property type="evidence" value="ECO:0007669"/>
    <property type="project" value="InterPro"/>
</dbReference>
<dbReference type="Gene3D" id="3.40.50.300">
    <property type="entry name" value="P-loop containing nucleotide triphosphate hydrolases"/>
    <property type="match status" value="1"/>
</dbReference>
<organism evidence="6">
    <name type="scientific">Aerophobetes bacterium</name>
    <dbReference type="NCBI Taxonomy" id="2030807"/>
    <lineage>
        <taxon>Bacteria</taxon>
        <taxon>Candidatus Aerophobota</taxon>
    </lineage>
</organism>
<dbReference type="Proteomes" id="UP000886070">
    <property type="component" value="Unassembled WGS sequence"/>
</dbReference>
<gene>
    <name evidence="6" type="ORF">ENL39_05690</name>
</gene>
<keyword evidence="2" id="KW-0547">Nucleotide-binding</keyword>
<evidence type="ECO:0000259" key="5">
    <source>
        <dbReference type="Pfam" id="PF16575"/>
    </source>
</evidence>
<keyword evidence="4" id="KW-0067">ATP-binding</keyword>
<dbReference type="InterPro" id="IPR045116">
    <property type="entry name" value="Clp1/Grc3"/>
</dbReference>
<name>A0A7V5HZW8_UNCAE</name>